<dbReference type="Proteomes" id="UP000276776">
    <property type="component" value="Unassembled WGS sequence"/>
</dbReference>
<evidence type="ECO:0000256" key="1">
    <source>
        <dbReference type="ARBA" id="ARBA00004225"/>
    </source>
</evidence>
<dbReference type="GO" id="GO:0000064">
    <property type="term" value="F:L-ornithine transmembrane transporter activity"/>
    <property type="evidence" value="ECO:0007669"/>
    <property type="project" value="TreeGrafter"/>
</dbReference>
<evidence type="ECO:0000256" key="10">
    <source>
        <dbReference type="RuleBase" id="RU000488"/>
    </source>
</evidence>
<evidence type="ECO:0000256" key="7">
    <source>
        <dbReference type="ARBA" id="ARBA00023128"/>
    </source>
</evidence>
<evidence type="ECO:0000256" key="2">
    <source>
        <dbReference type="ARBA" id="ARBA00006375"/>
    </source>
</evidence>
<evidence type="ECO:0000256" key="8">
    <source>
        <dbReference type="ARBA" id="ARBA00023136"/>
    </source>
</evidence>
<evidence type="ECO:0000256" key="9">
    <source>
        <dbReference type="PROSITE-ProRule" id="PRU00282"/>
    </source>
</evidence>
<keyword evidence="6 11" id="KW-1133">Transmembrane helix</keyword>
<evidence type="ECO:0000256" key="6">
    <source>
        <dbReference type="ARBA" id="ARBA00022989"/>
    </source>
</evidence>
<comment type="subcellular location">
    <subcellularLocation>
        <location evidence="1">Mitochondrion membrane</location>
        <topology evidence="1">Multi-pass membrane protein</topology>
    </subcellularLocation>
</comment>
<dbReference type="PANTHER" id="PTHR45624">
    <property type="entry name" value="MITOCHONDRIAL BASIC AMINO ACIDS TRANSPORTER-RELATED"/>
    <property type="match status" value="1"/>
</dbReference>
<dbReference type="WBParaSite" id="TCLT_0001053101-mRNA-1">
    <property type="protein sequence ID" value="TCLT_0001053101-mRNA-1"/>
    <property type="gene ID" value="TCLT_0001053101"/>
</dbReference>
<keyword evidence="5" id="KW-0677">Repeat</keyword>
<dbReference type="InterPro" id="IPR018108">
    <property type="entry name" value="MCP_transmembrane"/>
</dbReference>
<keyword evidence="13" id="KW-1185">Reference proteome</keyword>
<dbReference type="InterPro" id="IPR023395">
    <property type="entry name" value="MCP_dom_sf"/>
</dbReference>
<protein>
    <submittedName>
        <fullName evidence="14">Mitochondrial ornithine transporter 1</fullName>
    </submittedName>
</protein>
<reference evidence="12 13" key="2">
    <citation type="submission" date="2018-11" db="EMBL/GenBank/DDBJ databases">
        <authorList>
            <consortium name="Pathogen Informatics"/>
        </authorList>
    </citation>
    <scope>NUCLEOTIDE SEQUENCE [LARGE SCALE GENOMIC DNA]</scope>
</reference>
<keyword evidence="3 10" id="KW-0813">Transport</keyword>
<keyword evidence="7" id="KW-0496">Mitochondrion</keyword>
<dbReference type="EMBL" id="UYYF01005154">
    <property type="protein sequence ID" value="VDN08219.1"/>
    <property type="molecule type" value="Genomic_DNA"/>
</dbReference>
<dbReference type="Pfam" id="PF00153">
    <property type="entry name" value="Mito_carr"/>
    <property type="match status" value="3"/>
</dbReference>
<feature type="repeat" description="Solcar" evidence="9">
    <location>
        <begin position="121"/>
        <end position="209"/>
    </location>
</feature>
<evidence type="ECO:0000256" key="3">
    <source>
        <dbReference type="ARBA" id="ARBA00022448"/>
    </source>
</evidence>
<reference evidence="14" key="1">
    <citation type="submission" date="2017-02" db="UniProtKB">
        <authorList>
            <consortium name="WormBaseParasite"/>
        </authorList>
    </citation>
    <scope>IDENTIFICATION</scope>
</reference>
<dbReference type="InterPro" id="IPR050567">
    <property type="entry name" value="Mitochondrial_Carrier"/>
</dbReference>
<feature type="repeat" description="Solcar" evidence="9">
    <location>
        <begin position="24"/>
        <end position="108"/>
    </location>
</feature>
<feature type="transmembrane region" description="Helical" evidence="11">
    <location>
        <begin position="273"/>
        <end position="296"/>
    </location>
</feature>
<sequence>MFETKEELVYTDLGHIKDGIADLAAGTFSLMNCFKGGVVNVIAGQPLDTVKVKLQTFPNLYRTGISCMKKTVKVDGIRGLYAGTVPALVANVAENAILFTAYGYCKKLVAFCVGRSSLEQMTPVENAVSGSLASVFAAMALCPTELVKCKLQAKREMFPEAKSTPFSISREIYRTHGLRGFYTGMVATLCREMPGYFAFFGAYELSRFYFTPKGKSKDDIGILRTAISGGIGGVGLWFLIYPVDVVKSRTQIAGSGSFTRMLTKIIRKEGIRAVYKGLTFTLIRAFWATACLFVSYENSKLLFKSWLS</sequence>
<evidence type="ECO:0000256" key="11">
    <source>
        <dbReference type="SAM" id="Phobius"/>
    </source>
</evidence>
<dbReference type="OMA" id="VEMFKIR"/>
<keyword evidence="8 9" id="KW-0472">Membrane</keyword>
<dbReference type="OrthoDB" id="409586at2759"/>
<feature type="transmembrane region" description="Helical" evidence="11">
    <location>
        <begin position="180"/>
        <end position="202"/>
    </location>
</feature>
<feature type="repeat" description="Solcar" evidence="9">
    <location>
        <begin position="220"/>
        <end position="302"/>
    </location>
</feature>
<evidence type="ECO:0000313" key="12">
    <source>
        <dbReference type="EMBL" id="VDN08219.1"/>
    </source>
</evidence>
<organism evidence="14">
    <name type="scientific">Thelazia callipaeda</name>
    <name type="common">Oriental eyeworm</name>
    <name type="synonym">Parasitic nematode</name>
    <dbReference type="NCBI Taxonomy" id="103827"/>
    <lineage>
        <taxon>Eukaryota</taxon>
        <taxon>Metazoa</taxon>
        <taxon>Ecdysozoa</taxon>
        <taxon>Nematoda</taxon>
        <taxon>Chromadorea</taxon>
        <taxon>Rhabditida</taxon>
        <taxon>Spirurina</taxon>
        <taxon>Spiruromorpha</taxon>
        <taxon>Thelazioidea</taxon>
        <taxon>Thelaziidae</taxon>
        <taxon>Thelazia</taxon>
    </lineage>
</organism>
<feature type="transmembrane region" description="Helical" evidence="11">
    <location>
        <begin position="222"/>
        <end position="241"/>
    </location>
</feature>
<dbReference type="GO" id="GO:1990575">
    <property type="term" value="P:mitochondrial L-ornithine transmembrane transport"/>
    <property type="evidence" value="ECO:0007669"/>
    <property type="project" value="TreeGrafter"/>
</dbReference>
<evidence type="ECO:0000256" key="4">
    <source>
        <dbReference type="ARBA" id="ARBA00022692"/>
    </source>
</evidence>
<evidence type="ECO:0000313" key="13">
    <source>
        <dbReference type="Proteomes" id="UP000276776"/>
    </source>
</evidence>
<dbReference type="GO" id="GO:0031966">
    <property type="term" value="C:mitochondrial membrane"/>
    <property type="evidence" value="ECO:0007669"/>
    <property type="project" value="UniProtKB-SubCell"/>
</dbReference>
<proteinExistence type="inferred from homology"/>
<name>A0A0N5DBG9_THECL</name>
<keyword evidence="4 9" id="KW-0812">Transmembrane</keyword>
<gene>
    <name evidence="12" type="ORF">TCLT_LOCUS10520</name>
</gene>
<evidence type="ECO:0000313" key="14">
    <source>
        <dbReference type="WBParaSite" id="TCLT_0001053101-mRNA-1"/>
    </source>
</evidence>
<dbReference type="PROSITE" id="PS50920">
    <property type="entry name" value="SOLCAR"/>
    <property type="match status" value="3"/>
</dbReference>
<evidence type="ECO:0000256" key="5">
    <source>
        <dbReference type="ARBA" id="ARBA00022737"/>
    </source>
</evidence>
<accession>A0A0N5DBG9</accession>
<dbReference type="PANTHER" id="PTHR45624:SF12">
    <property type="entry name" value="MITOCHONDRIAL ORNITHINE TRANSPORTER 1"/>
    <property type="match status" value="1"/>
</dbReference>
<comment type="similarity">
    <text evidence="2 10">Belongs to the mitochondrial carrier (TC 2.A.29) family.</text>
</comment>
<dbReference type="SUPFAM" id="SSF103506">
    <property type="entry name" value="Mitochondrial carrier"/>
    <property type="match status" value="1"/>
</dbReference>
<dbReference type="Gene3D" id="1.50.40.10">
    <property type="entry name" value="Mitochondrial carrier domain"/>
    <property type="match status" value="1"/>
</dbReference>
<dbReference type="AlphaFoldDB" id="A0A0N5DBG9"/>